<evidence type="ECO:0000256" key="2">
    <source>
        <dbReference type="SAM" id="Coils"/>
    </source>
</evidence>
<protein>
    <submittedName>
        <fullName evidence="4">MerR family transcriptional regulator</fullName>
    </submittedName>
</protein>
<dbReference type="EMBL" id="NOII01000001">
    <property type="protein sequence ID" value="OYD59519.1"/>
    <property type="molecule type" value="Genomic_DNA"/>
</dbReference>
<dbReference type="CDD" id="cd04776">
    <property type="entry name" value="HTH_GnyR"/>
    <property type="match status" value="1"/>
</dbReference>
<dbReference type="PRINTS" id="PR00040">
    <property type="entry name" value="HTHMERR"/>
</dbReference>
<keyword evidence="1" id="KW-0238">DNA-binding</keyword>
<evidence type="ECO:0000313" key="5">
    <source>
        <dbReference type="Proteomes" id="UP000215059"/>
    </source>
</evidence>
<dbReference type="AlphaFoldDB" id="A0A235FE96"/>
<dbReference type="InterPro" id="IPR047057">
    <property type="entry name" value="MerR_fam"/>
</dbReference>
<dbReference type="PANTHER" id="PTHR30204">
    <property type="entry name" value="REDOX-CYCLING DRUG-SENSING TRANSCRIPTIONAL ACTIVATOR SOXR"/>
    <property type="match status" value="1"/>
</dbReference>
<evidence type="ECO:0000259" key="3">
    <source>
        <dbReference type="PROSITE" id="PS50937"/>
    </source>
</evidence>
<reference evidence="4 5" key="1">
    <citation type="submission" date="2017-07" db="EMBL/GenBank/DDBJ databases">
        <title>Fictibacillus sp. nov. GDSW-R2A3 Genome sequencing and assembly.</title>
        <authorList>
            <person name="Mayilraj S."/>
        </authorList>
    </citation>
    <scope>NUCLEOTIDE SEQUENCE [LARGE SCALE GENOMIC DNA]</scope>
    <source>
        <strain evidence="4 5">GDSW-R2A3</strain>
    </source>
</reference>
<dbReference type="Pfam" id="PF13411">
    <property type="entry name" value="MerR_1"/>
    <property type="match status" value="1"/>
</dbReference>
<dbReference type="InterPro" id="IPR000551">
    <property type="entry name" value="MerR-type_HTH_dom"/>
</dbReference>
<evidence type="ECO:0000256" key="1">
    <source>
        <dbReference type="ARBA" id="ARBA00023125"/>
    </source>
</evidence>
<keyword evidence="2" id="KW-0175">Coiled coil</keyword>
<feature type="coiled-coil region" evidence="2">
    <location>
        <begin position="86"/>
        <end position="120"/>
    </location>
</feature>
<accession>A0A235FE96</accession>
<keyword evidence="5" id="KW-1185">Reference proteome</keyword>
<dbReference type="SMART" id="SM00422">
    <property type="entry name" value="HTH_MERR"/>
    <property type="match status" value="1"/>
</dbReference>
<dbReference type="Gene3D" id="1.10.1660.10">
    <property type="match status" value="1"/>
</dbReference>
<dbReference type="GO" id="GO:0003700">
    <property type="term" value="F:DNA-binding transcription factor activity"/>
    <property type="evidence" value="ECO:0007669"/>
    <property type="project" value="InterPro"/>
</dbReference>
<name>A0A235FE96_9BACL</name>
<dbReference type="SUPFAM" id="SSF46955">
    <property type="entry name" value="Putative DNA-binding domain"/>
    <property type="match status" value="1"/>
</dbReference>
<dbReference type="PANTHER" id="PTHR30204:SF58">
    <property type="entry name" value="HTH-TYPE TRANSCRIPTIONAL REGULATOR YFMP"/>
    <property type="match status" value="1"/>
</dbReference>
<dbReference type="PROSITE" id="PS50937">
    <property type="entry name" value="HTH_MERR_2"/>
    <property type="match status" value="1"/>
</dbReference>
<dbReference type="GO" id="GO:0003677">
    <property type="term" value="F:DNA binding"/>
    <property type="evidence" value="ECO:0007669"/>
    <property type="project" value="UniProtKB-KW"/>
</dbReference>
<dbReference type="RefSeq" id="WP_094251480.1">
    <property type="nucleotide sequence ID" value="NZ_JBHLXL010000001.1"/>
</dbReference>
<sequence>MFMISISQLSEDFDVTTRTIRYYEEIGLLSPERTDGNRRMYSNKDIARLKLIVRGKKYGFNLDEIKEMIVLFDKDRSGKAQMKKTITYGKKKLEEVNERIEELQQMKTEMEVLLWEFENRLRNE</sequence>
<organism evidence="4 5">
    <name type="scientific">Fictibacillus aquaticus</name>
    <dbReference type="NCBI Taxonomy" id="2021314"/>
    <lineage>
        <taxon>Bacteria</taxon>
        <taxon>Bacillati</taxon>
        <taxon>Bacillota</taxon>
        <taxon>Bacilli</taxon>
        <taxon>Bacillales</taxon>
        <taxon>Fictibacillaceae</taxon>
        <taxon>Fictibacillus</taxon>
    </lineage>
</organism>
<dbReference type="InterPro" id="IPR009061">
    <property type="entry name" value="DNA-bd_dom_put_sf"/>
</dbReference>
<evidence type="ECO:0000313" key="4">
    <source>
        <dbReference type="EMBL" id="OYD59519.1"/>
    </source>
</evidence>
<dbReference type="Proteomes" id="UP000215059">
    <property type="component" value="Unassembled WGS sequence"/>
</dbReference>
<comment type="caution">
    <text evidence="4">The sequence shown here is derived from an EMBL/GenBank/DDBJ whole genome shotgun (WGS) entry which is preliminary data.</text>
</comment>
<proteinExistence type="predicted"/>
<gene>
    <name evidence="4" type="ORF">CGZ90_06405</name>
</gene>
<feature type="domain" description="HTH merR-type" evidence="3">
    <location>
        <begin position="3"/>
        <end position="71"/>
    </location>
</feature>
<dbReference type="OrthoDB" id="9791488at2"/>